<name>A0ABQ4TVZ9_9HYPH</name>
<feature type="transmembrane region" description="Helical" evidence="1">
    <location>
        <begin position="309"/>
        <end position="328"/>
    </location>
</feature>
<evidence type="ECO:0000313" key="3">
    <source>
        <dbReference type="EMBL" id="GJE58878.1"/>
    </source>
</evidence>
<keyword evidence="1" id="KW-1133">Transmembrane helix</keyword>
<dbReference type="Proteomes" id="UP001055057">
    <property type="component" value="Unassembled WGS sequence"/>
</dbReference>
<protein>
    <submittedName>
        <fullName evidence="3">O-acetyltransferase OatA</fullName>
    </submittedName>
</protein>
<proteinExistence type="predicted"/>
<feature type="transmembrane region" description="Helical" evidence="1">
    <location>
        <begin position="219"/>
        <end position="236"/>
    </location>
</feature>
<feature type="transmembrane region" description="Helical" evidence="1">
    <location>
        <begin position="151"/>
        <end position="172"/>
    </location>
</feature>
<feature type="transmembrane region" description="Helical" evidence="1">
    <location>
        <begin position="54"/>
        <end position="75"/>
    </location>
</feature>
<dbReference type="EMBL" id="BPRB01000055">
    <property type="protein sequence ID" value="GJE58878.1"/>
    <property type="molecule type" value="Genomic_DNA"/>
</dbReference>
<keyword evidence="1" id="KW-0472">Membrane</keyword>
<keyword evidence="4" id="KW-1185">Reference proteome</keyword>
<evidence type="ECO:0000256" key="1">
    <source>
        <dbReference type="SAM" id="Phobius"/>
    </source>
</evidence>
<feature type="transmembrane region" description="Helical" evidence="1">
    <location>
        <begin position="340"/>
        <end position="363"/>
    </location>
</feature>
<organism evidence="3 4">
    <name type="scientific">Methylobacterium trifolii</name>
    <dbReference type="NCBI Taxonomy" id="1003092"/>
    <lineage>
        <taxon>Bacteria</taxon>
        <taxon>Pseudomonadati</taxon>
        <taxon>Pseudomonadota</taxon>
        <taxon>Alphaproteobacteria</taxon>
        <taxon>Hyphomicrobiales</taxon>
        <taxon>Methylobacteriaceae</taxon>
        <taxon>Methylobacterium</taxon>
    </lineage>
</organism>
<dbReference type="PANTHER" id="PTHR23028">
    <property type="entry name" value="ACETYLTRANSFERASE"/>
    <property type="match status" value="1"/>
</dbReference>
<accession>A0ABQ4TVZ9</accession>
<feature type="transmembrane region" description="Helical" evidence="1">
    <location>
        <begin position="271"/>
        <end position="288"/>
    </location>
</feature>
<dbReference type="PANTHER" id="PTHR23028:SF53">
    <property type="entry name" value="ACYL_TRANSF_3 DOMAIN-CONTAINING PROTEIN"/>
    <property type="match status" value="1"/>
</dbReference>
<dbReference type="Pfam" id="PF01757">
    <property type="entry name" value="Acyl_transf_3"/>
    <property type="match status" value="1"/>
</dbReference>
<dbReference type="InterPro" id="IPR002656">
    <property type="entry name" value="Acyl_transf_3_dom"/>
</dbReference>
<dbReference type="InterPro" id="IPR050879">
    <property type="entry name" value="Acyltransferase_3"/>
</dbReference>
<feature type="transmembrane region" description="Helical" evidence="1">
    <location>
        <begin position="179"/>
        <end position="199"/>
    </location>
</feature>
<reference evidence="3" key="1">
    <citation type="journal article" date="2021" name="Front. Microbiol.">
        <title>Comprehensive Comparative Genomics and Phenotyping of Methylobacterium Species.</title>
        <authorList>
            <person name="Alessa O."/>
            <person name="Ogura Y."/>
            <person name="Fujitani Y."/>
            <person name="Takami H."/>
            <person name="Hayashi T."/>
            <person name="Sahin N."/>
            <person name="Tani A."/>
        </authorList>
    </citation>
    <scope>NUCLEOTIDE SEQUENCE</scope>
    <source>
        <strain evidence="3">DSM 23632</strain>
    </source>
</reference>
<gene>
    <name evidence="3" type="primary">oatA_1</name>
    <name evidence="3" type="ORF">MPOCJGCO_0963</name>
</gene>
<feature type="domain" description="Acyltransferase 3" evidence="2">
    <location>
        <begin position="28"/>
        <end position="360"/>
    </location>
</feature>
<evidence type="ECO:0000313" key="4">
    <source>
        <dbReference type="Proteomes" id="UP001055057"/>
    </source>
</evidence>
<reference evidence="3" key="2">
    <citation type="submission" date="2021-08" db="EMBL/GenBank/DDBJ databases">
        <authorList>
            <person name="Tani A."/>
            <person name="Ola A."/>
            <person name="Ogura Y."/>
            <person name="Katsura K."/>
            <person name="Hayashi T."/>
        </authorList>
    </citation>
    <scope>NUCLEOTIDE SEQUENCE</scope>
    <source>
        <strain evidence="3">DSM 23632</strain>
    </source>
</reference>
<comment type="caution">
    <text evidence="3">The sequence shown here is derived from an EMBL/GenBank/DDBJ whole genome shotgun (WGS) entry which is preliminary data.</text>
</comment>
<sequence length="409" mass="44606">MSLQTATHSSGAGQSVSAPRLVGREHIPGLDGVRALSILIVMAGHYGFGKIVPGGFGVTIFFFVSGFLITTLLLRELDASGGIDLRNFYLRRLLRLAPELLAFVLVTLVVGLATDKVVRPVELLAAVFYFTNYYHLINGMCSYDVCVGWHILWSLAVEEHFYLLFPLCLLLLARNPRRLLYVLTGLLVAALVWRLVVVLALNLDADWTYKASDSRLDSIGYGCWLAVVFARFPAMLAKPARHGYLIASAAAGLLVASLAVRDPVFRDTARYSVQGVAIGLGFLALYATPVGTRGLAFLDTAPMVWMGRLSFAAYLWHFMPLDLFLWWLDHDRAGEMSTLAKWPVALVSTVVTFGLAWLSYVLIARPVSRLRHRFRARGSEAGAVVPAAPASMTGLFATDGAAGSGRGRA</sequence>
<feature type="transmembrane region" description="Helical" evidence="1">
    <location>
        <begin position="96"/>
        <end position="114"/>
    </location>
</feature>
<feature type="transmembrane region" description="Helical" evidence="1">
    <location>
        <begin position="243"/>
        <end position="259"/>
    </location>
</feature>
<keyword evidence="1" id="KW-0812">Transmembrane</keyword>
<evidence type="ECO:0000259" key="2">
    <source>
        <dbReference type="Pfam" id="PF01757"/>
    </source>
</evidence>